<proteinExistence type="predicted"/>
<name>A0A1U9UZR1_CUPNE</name>
<feature type="domain" description="Photosynthesis system II assembly factor Ycf48/Hcf136-like" evidence="4">
    <location>
        <begin position="176"/>
        <end position="332"/>
    </location>
</feature>
<dbReference type="GO" id="GO:0009523">
    <property type="term" value="C:photosystem II"/>
    <property type="evidence" value="ECO:0007669"/>
    <property type="project" value="UniProtKB-KW"/>
</dbReference>
<dbReference type="PANTHER" id="PTHR47199">
    <property type="entry name" value="PHOTOSYSTEM II STABILITY/ASSEMBLY FACTOR HCF136, CHLOROPLASTIC"/>
    <property type="match status" value="1"/>
</dbReference>
<evidence type="ECO:0000313" key="5">
    <source>
        <dbReference type="EMBL" id="AQV98194.1"/>
    </source>
</evidence>
<dbReference type="SUPFAM" id="SSF110296">
    <property type="entry name" value="Oligoxyloglucan reducing end-specific cellobiohydrolase"/>
    <property type="match status" value="1"/>
</dbReference>
<dbReference type="GO" id="GO:0016787">
    <property type="term" value="F:hydrolase activity"/>
    <property type="evidence" value="ECO:0007669"/>
    <property type="project" value="UniProtKB-KW"/>
</dbReference>
<dbReference type="EMBL" id="CP017758">
    <property type="protein sequence ID" value="AQV98194.1"/>
    <property type="molecule type" value="Genomic_DNA"/>
</dbReference>
<protein>
    <submittedName>
        <fullName evidence="5">Glycosyl hydrolase</fullName>
    </submittedName>
</protein>
<keyword evidence="1" id="KW-0602">Photosynthesis</keyword>
<evidence type="ECO:0000313" key="6">
    <source>
        <dbReference type="Proteomes" id="UP000189627"/>
    </source>
</evidence>
<dbReference type="Pfam" id="PF14870">
    <property type="entry name" value="PSII_BNR"/>
    <property type="match status" value="2"/>
</dbReference>
<evidence type="ECO:0000259" key="4">
    <source>
        <dbReference type="Pfam" id="PF14870"/>
    </source>
</evidence>
<reference evidence="6" key="1">
    <citation type="submission" date="2017-02" db="EMBL/GenBank/DDBJ databases">
        <title>Complete genome sequence of Cupriavidus necator strain NH9, a 3-chlorobenzoate degrader.</title>
        <authorList>
            <person name="Moriuchi R."/>
            <person name="Dohra H."/>
            <person name="Ogawa N."/>
        </authorList>
    </citation>
    <scope>NUCLEOTIDE SEQUENCE [LARGE SCALE GENOMIC DNA]</scope>
    <source>
        <strain evidence="6">NH9</strain>
    </source>
</reference>
<feature type="signal peptide" evidence="3">
    <location>
        <begin position="1"/>
        <end position="30"/>
    </location>
</feature>
<feature type="chain" id="PRO_5013138130" evidence="3">
    <location>
        <begin position="31"/>
        <end position="378"/>
    </location>
</feature>
<sequence>MRTRSLALCIAAAACTVGMGLSGATAPARAGGPADVLERQALRSVLAPASLMLAVTRAGERLVAAGERGIVLLSDDHGQSWRQASVPVGVTLTSVFFASRTQGWAVGHGGVILHSGDGGETWSKQLDGVRAAQLVLAAAQTAVADAGAAGAGAPTGERAARRLRDAERLVADGPDKPLLDVYFANEREGLVVGAYGLAFSTGDSGRHWHPVDDRLVNPEGRHLYRIRAVGSDLYVAGEQGALYHSRDGGRHFTGIKTLYPGSYFGMVTGPREDLLIFGMRGNLYRTQDAGLNWQQISSGRTAALTDGMRANDGAILIVDGDGGLMRSIDDGKTFRNIPTGFAGPINSIAQAADGSLVLAGLRGVARLPLDKIRTGVEP</sequence>
<evidence type="ECO:0000256" key="2">
    <source>
        <dbReference type="ARBA" id="ARBA00023276"/>
    </source>
</evidence>
<evidence type="ECO:0000256" key="3">
    <source>
        <dbReference type="SAM" id="SignalP"/>
    </source>
</evidence>
<dbReference type="PROSITE" id="PS51257">
    <property type="entry name" value="PROKAR_LIPOPROTEIN"/>
    <property type="match status" value="1"/>
</dbReference>
<organism evidence="5 6">
    <name type="scientific">Cupriavidus necator</name>
    <name type="common">Alcaligenes eutrophus</name>
    <name type="synonym">Ralstonia eutropha</name>
    <dbReference type="NCBI Taxonomy" id="106590"/>
    <lineage>
        <taxon>Bacteria</taxon>
        <taxon>Pseudomonadati</taxon>
        <taxon>Pseudomonadota</taxon>
        <taxon>Betaproteobacteria</taxon>
        <taxon>Burkholderiales</taxon>
        <taxon>Burkholderiaceae</taxon>
        <taxon>Cupriavidus</taxon>
    </lineage>
</organism>
<keyword evidence="3" id="KW-0732">Signal</keyword>
<evidence type="ECO:0000256" key="1">
    <source>
        <dbReference type="ARBA" id="ARBA00022531"/>
    </source>
</evidence>
<dbReference type="KEGG" id="cuh:BJN34_30455"/>
<feature type="domain" description="Photosynthesis system II assembly factor Ycf48/Hcf136-like" evidence="4">
    <location>
        <begin position="78"/>
        <end position="125"/>
    </location>
</feature>
<dbReference type="PANTHER" id="PTHR47199:SF2">
    <property type="entry name" value="PHOTOSYSTEM II STABILITY_ASSEMBLY FACTOR HCF136, CHLOROPLASTIC"/>
    <property type="match status" value="1"/>
</dbReference>
<dbReference type="GO" id="GO:0015979">
    <property type="term" value="P:photosynthesis"/>
    <property type="evidence" value="ECO:0007669"/>
    <property type="project" value="UniProtKB-KW"/>
</dbReference>
<dbReference type="InterPro" id="IPR028203">
    <property type="entry name" value="PSII_CF48-like_dom"/>
</dbReference>
<dbReference type="OrthoDB" id="9767885at2"/>
<accession>A0A1U9UZR1</accession>
<dbReference type="Gene3D" id="2.130.10.10">
    <property type="entry name" value="YVTN repeat-like/Quinoprotein amine dehydrogenase"/>
    <property type="match status" value="2"/>
</dbReference>
<dbReference type="RefSeq" id="WP_078200484.1">
    <property type="nucleotide sequence ID" value="NZ_CP017758.1"/>
</dbReference>
<dbReference type="Proteomes" id="UP000189627">
    <property type="component" value="Chromosome 2"/>
</dbReference>
<keyword evidence="5" id="KW-0378">Hydrolase</keyword>
<dbReference type="InterPro" id="IPR015943">
    <property type="entry name" value="WD40/YVTN_repeat-like_dom_sf"/>
</dbReference>
<dbReference type="AlphaFoldDB" id="A0A1U9UZR1"/>
<keyword evidence="2" id="KW-0604">Photosystem II</keyword>
<gene>
    <name evidence="5" type="ORF">BJN34_30455</name>
</gene>